<reference evidence="3 4" key="1">
    <citation type="journal article" date="2012" name="Appl. Environ. Microbiol.">
        <title>Genome Sequence of Thermotolerant Bacillus methanolicus: Features and Regulation Related to Methylotrophy and Production of L-Lysine and L-Glutamate from Methanol.</title>
        <authorList>
            <person name="Heggeset T.M."/>
            <person name="Krog A."/>
            <person name="Balzer S."/>
            <person name="Wentzel A."/>
            <person name="Ellingsen T.E."/>
            <person name="Brautaset T."/>
        </authorList>
    </citation>
    <scope>NUCLEOTIDE SEQUENCE [LARGE SCALE GENOMIC DNA]</scope>
    <source>
        <strain evidence="3 4">PB1</strain>
    </source>
</reference>
<sequence length="257" mass="29257">MGSRADDIRRRIAKRKKEKERAARDFQNRFFLAEDEEKYGFEKLSTFEGGPGEGEHPLFRKEIVMLKILLSACLVLIIAIIFRNPSDMLEPARNFVKNSMEEDFQFAAVSDWYEKQFGKPLALLPFTDDREKSQSESSQDYALPASGKILEDFNANGQRIMVETGKGAVVEAMNEGYVRFAGEKEGFGKTVIIKHGDESESWYGNLENINVILYQYIEKGMPVGTVSEGKDETKGAFYFAIKKGDDFIDPIQVIRFE</sequence>
<gene>
    <name evidence="3" type="ORF">PB1_15784</name>
</gene>
<keyword evidence="1" id="KW-0472">Membrane</keyword>
<dbReference type="Gene3D" id="2.70.70.10">
    <property type="entry name" value="Glucose Permease (Domain IIA)"/>
    <property type="match status" value="1"/>
</dbReference>
<protein>
    <submittedName>
        <fullName evidence="3">Peptidase M23</fullName>
    </submittedName>
</protein>
<keyword evidence="4" id="KW-1185">Reference proteome</keyword>
<dbReference type="AlphaFoldDB" id="I3DXR2"/>
<dbReference type="InterPro" id="IPR011055">
    <property type="entry name" value="Dup_hybrid_motif"/>
</dbReference>
<organism evidence="3 4">
    <name type="scientific">Bacillus methanolicus PB1</name>
    <dbReference type="NCBI Taxonomy" id="997296"/>
    <lineage>
        <taxon>Bacteria</taxon>
        <taxon>Bacillati</taxon>
        <taxon>Bacillota</taxon>
        <taxon>Bacilli</taxon>
        <taxon>Bacillales</taxon>
        <taxon>Bacillaceae</taxon>
        <taxon>Bacillus</taxon>
    </lineage>
</organism>
<dbReference type="PANTHER" id="PTHR21666">
    <property type="entry name" value="PEPTIDASE-RELATED"/>
    <property type="match status" value="1"/>
</dbReference>
<dbReference type="RefSeq" id="WP_004438303.1">
    <property type="nucleotide sequence ID" value="NZ_AFEU01000003.1"/>
</dbReference>
<dbReference type="EMBL" id="AFEU01000003">
    <property type="protein sequence ID" value="EIJ79033.1"/>
    <property type="molecule type" value="Genomic_DNA"/>
</dbReference>
<feature type="domain" description="M23ase beta-sheet core" evidence="2">
    <location>
        <begin position="160"/>
        <end position="250"/>
    </location>
</feature>
<dbReference type="InterPro" id="IPR016047">
    <property type="entry name" value="M23ase_b-sheet_dom"/>
</dbReference>
<keyword evidence="1" id="KW-0812">Transmembrane</keyword>
<dbReference type="Proteomes" id="UP000010523">
    <property type="component" value="Unassembled WGS sequence"/>
</dbReference>
<dbReference type="SUPFAM" id="SSF51261">
    <property type="entry name" value="Duplicated hybrid motif"/>
    <property type="match status" value="1"/>
</dbReference>
<dbReference type="eggNOG" id="COG0739">
    <property type="taxonomic scope" value="Bacteria"/>
</dbReference>
<dbReference type="PATRIC" id="fig|997296.3.peg.3326"/>
<accession>I3DXR2</accession>
<feature type="transmembrane region" description="Helical" evidence="1">
    <location>
        <begin position="64"/>
        <end position="82"/>
    </location>
</feature>
<evidence type="ECO:0000313" key="4">
    <source>
        <dbReference type="Proteomes" id="UP000010523"/>
    </source>
</evidence>
<comment type="caution">
    <text evidence="3">The sequence shown here is derived from an EMBL/GenBank/DDBJ whole genome shotgun (WGS) entry which is preliminary data.</text>
</comment>
<evidence type="ECO:0000256" key="1">
    <source>
        <dbReference type="SAM" id="Phobius"/>
    </source>
</evidence>
<dbReference type="Pfam" id="PF01551">
    <property type="entry name" value="Peptidase_M23"/>
    <property type="match status" value="1"/>
</dbReference>
<dbReference type="CDD" id="cd12797">
    <property type="entry name" value="M23_peptidase"/>
    <property type="match status" value="1"/>
</dbReference>
<dbReference type="OrthoDB" id="2986589at2"/>
<keyword evidence="1" id="KW-1133">Transmembrane helix</keyword>
<evidence type="ECO:0000259" key="2">
    <source>
        <dbReference type="Pfam" id="PF01551"/>
    </source>
</evidence>
<name>I3DXR2_BACMT</name>
<evidence type="ECO:0000313" key="3">
    <source>
        <dbReference type="EMBL" id="EIJ79033.1"/>
    </source>
</evidence>
<dbReference type="STRING" id="997296.PB1_15784"/>
<dbReference type="GO" id="GO:0004222">
    <property type="term" value="F:metalloendopeptidase activity"/>
    <property type="evidence" value="ECO:0007669"/>
    <property type="project" value="TreeGrafter"/>
</dbReference>
<dbReference type="PANTHER" id="PTHR21666:SF274">
    <property type="entry name" value="STAGE IV SPORULATION PROTEIN FA"/>
    <property type="match status" value="1"/>
</dbReference>
<proteinExistence type="predicted"/>
<dbReference type="InterPro" id="IPR050570">
    <property type="entry name" value="Cell_wall_metabolism_enzyme"/>
</dbReference>